<dbReference type="SUPFAM" id="SSF52540">
    <property type="entry name" value="P-loop containing nucleoside triphosphate hydrolases"/>
    <property type="match status" value="1"/>
</dbReference>
<proteinExistence type="predicted"/>
<comment type="caution">
    <text evidence="4">The sequence shown here is derived from an EMBL/GenBank/DDBJ whole genome shotgun (WGS) entry which is preliminary data.</text>
</comment>
<feature type="compositionally biased region" description="Basic and acidic residues" evidence="1">
    <location>
        <begin position="435"/>
        <end position="445"/>
    </location>
</feature>
<accession>A0A1F8E8C6</accession>
<dbReference type="InterPro" id="IPR002789">
    <property type="entry name" value="HerA_central"/>
</dbReference>
<dbReference type="Pfam" id="PF01935">
    <property type="entry name" value="DUF87"/>
    <property type="match status" value="1"/>
</dbReference>
<evidence type="ECO:0000256" key="1">
    <source>
        <dbReference type="SAM" id="MobiDB-lite"/>
    </source>
</evidence>
<organism evidence="4 5">
    <name type="scientific">Candidatus Yanofskybacteria bacterium RIFCSPHIGHO2_01_FULL_39_8b</name>
    <dbReference type="NCBI Taxonomy" id="1802659"/>
    <lineage>
        <taxon>Bacteria</taxon>
        <taxon>Candidatus Yanofskyibacteriota</taxon>
    </lineage>
</organism>
<feature type="domain" description="TraD/TraG TraM recognition site" evidence="3">
    <location>
        <begin position="284"/>
        <end position="350"/>
    </location>
</feature>
<evidence type="ECO:0000313" key="4">
    <source>
        <dbReference type="EMBL" id="OGM97000.1"/>
    </source>
</evidence>
<dbReference type="InterPro" id="IPR027417">
    <property type="entry name" value="P-loop_NTPase"/>
</dbReference>
<dbReference type="Gene3D" id="3.40.50.300">
    <property type="entry name" value="P-loop containing nucleotide triphosphate hydrolases"/>
    <property type="match status" value="2"/>
</dbReference>
<protein>
    <submittedName>
        <fullName evidence="4">Uncharacterized protein</fullName>
    </submittedName>
</protein>
<dbReference type="InterPro" id="IPR032689">
    <property type="entry name" value="TraG-D_C"/>
</dbReference>
<evidence type="ECO:0000313" key="5">
    <source>
        <dbReference type="Proteomes" id="UP000177594"/>
    </source>
</evidence>
<feature type="compositionally biased region" description="Polar residues" evidence="1">
    <location>
        <begin position="469"/>
        <end position="482"/>
    </location>
</feature>
<reference evidence="4 5" key="1">
    <citation type="journal article" date="2016" name="Nat. Commun.">
        <title>Thousands of microbial genomes shed light on interconnected biogeochemical processes in an aquifer system.</title>
        <authorList>
            <person name="Anantharaman K."/>
            <person name="Brown C.T."/>
            <person name="Hug L.A."/>
            <person name="Sharon I."/>
            <person name="Castelle C.J."/>
            <person name="Probst A.J."/>
            <person name="Thomas B.C."/>
            <person name="Singh A."/>
            <person name="Wilkins M.J."/>
            <person name="Karaoz U."/>
            <person name="Brodie E.L."/>
            <person name="Williams K.H."/>
            <person name="Hubbard S.S."/>
            <person name="Banfield J.F."/>
        </authorList>
    </citation>
    <scope>NUCLEOTIDE SEQUENCE [LARGE SCALE GENOMIC DNA]</scope>
</reference>
<dbReference type="InterPro" id="IPR051162">
    <property type="entry name" value="T4SS_component"/>
</dbReference>
<dbReference type="Proteomes" id="UP000177594">
    <property type="component" value="Unassembled WGS sequence"/>
</dbReference>
<dbReference type="AlphaFoldDB" id="A0A1F8E8C6"/>
<feature type="compositionally biased region" description="Polar residues" evidence="1">
    <location>
        <begin position="562"/>
        <end position="591"/>
    </location>
</feature>
<dbReference type="Pfam" id="PF12696">
    <property type="entry name" value="TraG-D_C"/>
    <property type="match status" value="1"/>
</dbReference>
<feature type="compositionally biased region" description="Low complexity" evidence="1">
    <location>
        <begin position="522"/>
        <end position="561"/>
    </location>
</feature>
<evidence type="ECO:0000259" key="3">
    <source>
        <dbReference type="Pfam" id="PF12696"/>
    </source>
</evidence>
<feature type="compositionally biased region" description="Polar residues" evidence="1">
    <location>
        <begin position="507"/>
        <end position="521"/>
    </location>
</feature>
<feature type="region of interest" description="Disordered" evidence="1">
    <location>
        <begin position="435"/>
        <end position="620"/>
    </location>
</feature>
<dbReference type="PANTHER" id="PTHR30121:SF11">
    <property type="entry name" value="AAA+ ATPASE DOMAIN-CONTAINING PROTEIN"/>
    <property type="match status" value="1"/>
</dbReference>
<dbReference type="PANTHER" id="PTHR30121">
    <property type="entry name" value="UNCHARACTERIZED PROTEIN YJGR-RELATED"/>
    <property type="match status" value="1"/>
</dbReference>
<sequence length="636" mass="72940">MVAITKNNQLVVLGETNFRNQRWRFGIKPDDRRRHMYVVGSTGMGKSGLLMSMAIQDIEAGRGLAFIDPHGDSADELLDHIPAERIKDVVYLDPGDLSYPIAFNVMEKVDFEFRHLITSGLLGVFKKIFGVEAWSGRMEYILNNTILALLEYPDSTLLGINKMLSNKEYRKKVVDNIKDPIVKSFWVDEFAKYTERFAAEATPAIQNKIGQFVSNNLIRNIIGQVHSTIDVRRIMDEGKIFIVNISRGKIGEDASRLLGALLVTKIQLAAMSRVDIPESQRRDFYLYVDEFQHFATESFANILSEARKYHLSLIMAHQYIKQMEEPVMDAVFGNVGTIISFRVGAEDGEFLEKWFQPDFMMNDIVNLGKYNIYLKLMIDGVSSKGFSAQMMPLIPKLEKSNREAVVEYSRKTYATSREIVEKDIAEWAGMTFGVSEERQPSRNETGRGQGWQSRQEEYRGSPVPARRPMTNQAPQQFKNENYSPRREESRPRQFAPNFEKREELQQPRGQTSTRPQEWSNHQQPLSPLPSQQQRSQFQPRQQPLPQPQSQLPQTQSPMQPQAQKTPASAQTPTEFRIQQKSQMQLQPSGLSMNDAIRQGPINFHGRRIDERKERPKAEVNTDELKKALEEAMKVDN</sequence>
<feature type="domain" description="Helicase HerA central" evidence="2">
    <location>
        <begin position="23"/>
        <end position="258"/>
    </location>
</feature>
<dbReference type="EMBL" id="MGIZ01000063">
    <property type="protein sequence ID" value="OGM97000.1"/>
    <property type="molecule type" value="Genomic_DNA"/>
</dbReference>
<evidence type="ECO:0000259" key="2">
    <source>
        <dbReference type="Pfam" id="PF01935"/>
    </source>
</evidence>
<name>A0A1F8E8C6_9BACT</name>
<dbReference type="CDD" id="cd01127">
    <property type="entry name" value="TrwB_TraG_TraD_VirD4"/>
    <property type="match status" value="1"/>
</dbReference>
<gene>
    <name evidence="4" type="ORF">A2817_01950</name>
</gene>
<feature type="compositionally biased region" description="Basic and acidic residues" evidence="1">
    <location>
        <begin position="606"/>
        <end position="620"/>
    </location>
</feature>